<reference evidence="2 3" key="1">
    <citation type="submission" date="2017-06" db="EMBL/GenBank/DDBJ databases">
        <title>Ant-infecting Ophiocordyceps genomes reveal a high diversity of potential behavioral manipulation genes and a possible major role for enterotoxins.</title>
        <authorList>
            <person name="De Bekker C."/>
            <person name="Evans H.C."/>
            <person name="Brachmann A."/>
            <person name="Hughes D.P."/>
        </authorList>
    </citation>
    <scope>NUCLEOTIDE SEQUENCE [LARGE SCALE GENOMIC DNA]</scope>
    <source>
        <strain evidence="2 3">Map16</strain>
    </source>
</reference>
<dbReference type="Proteomes" id="UP000226431">
    <property type="component" value="Unassembled WGS sequence"/>
</dbReference>
<keyword evidence="3" id="KW-1185">Reference proteome</keyword>
<accession>A0A2C5Z7C6</accession>
<protein>
    <submittedName>
        <fullName evidence="2">Uncharacterized protein</fullName>
    </submittedName>
</protein>
<evidence type="ECO:0000256" key="1">
    <source>
        <dbReference type="SAM" id="MobiDB-lite"/>
    </source>
</evidence>
<name>A0A2C5Z7C6_9HYPO</name>
<evidence type="ECO:0000313" key="2">
    <source>
        <dbReference type="EMBL" id="PHH75284.1"/>
    </source>
</evidence>
<sequence length="142" mass="15012">MAELADTVNDQGDSPAHDRPPLSQRPLLVLDVVSRSSLLAARGKEKRSSLDFPPWSVPVPGSTISCHSFDTAQYSETYSDKAACCKTVVTVPTQARRKKNARLPATAPTSVAAAAVVVLVLAVCCRAPVGEDSTSHTWAPAL</sequence>
<feature type="region of interest" description="Disordered" evidence="1">
    <location>
        <begin position="1"/>
        <end position="25"/>
    </location>
</feature>
<organism evidence="2 3">
    <name type="scientific">Ophiocordyceps camponoti-rufipedis</name>
    <dbReference type="NCBI Taxonomy" id="2004952"/>
    <lineage>
        <taxon>Eukaryota</taxon>
        <taxon>Fungi</taxon>
        <taxon>Dikarya</taxon>
        <taxon>Ascomycota</taxon>
        <taxon>Pezizomycotina</taxon>
        <taxon>Sordariomycetes</taxon>
        <taxon>Hypocreomycetidae</taxon>
        <taxon>Hypocreales</taxon>
        <taxon>Ophiocordycipitaceae</taxon>
        <taxon>Ophiocordyceps</taxon>
    </lineage>
</organism>
<evidence type="ECO:0000313" key="3">
    <source>
        <dbReference type="Proteomes" id="UP000226431"/>
    </source>
</evidence>
<proteinExistence type="predicted"/>
<gene>
    <name evidence="2" type="ORF">CDD80_2501</name>
</gene>
<dbReference type="AlphaFoldDB" id="A0A2C5Z7C6"/>
<comment type="caution">
    <text evidence="2">The sequence shown here is derived from an EMBL/GenBank/DDBJ whole genome shotgun (WGS) entry which is preliminary data.</text>
</comment>
<dbReference type="EMBL" id="NJES01000225">
    <property type="protein sequence ID" value="PHH75284.1"/>
    <property type="molecule type" value="Genomic_DNA"/>
</dbReference>